<gene>
    <name evidence="4" type="ORF">GALMADRAFT_147174</name>
</gene>
<feature type="transmembrane region" description="Helical" evidence="1">
    <location>
        <begin position="342"/>
        <end position="363"/>
    </location>
</feature>
<feature type="transmembrane region" description="Helical" evidence="1">
    <location>
        <begin position="216"/>
        <end position="235"/>
    </location>
</feature>
<evidence type="ECO:0000256" key="1">
    <source>
        <dbReference type="SAM" id="Phobius"/>
    </source>
</evidence>
<proteinExistence type="predicted"/>
<dbReference type="EMBL" id="KL142415">
    <property type="protein sequence ID" value="KDR67389.1"/>
    <property type="molecule type" value="Genomic_DNA"/>
</dbReference>
<dbReference type="InterPro" id="IPR045339">
    <property type="entry name" value="DUF6534"/>
</dbReference>
<keyword evidence="2" id="KW-0732">Signal</keyword>
<feature type="chain" id="PRO_5001648415" description="DUF6534 domain-containing protein" evidence="2">
    <location>
        <begin position="23"/>
        <end position="465"/>
    </location>
</feature>
<keyword evidence="1" id="KW-0472">Membrane</keyword>
<dbReference type="HOGENOM" id="CLU_587992_0_0_1"/>
<sequence length="465" mass="49971">MFASRFFASFLAFSAIAAYASPAPIEVQKRADVSDVLSVVSTLKSATSSILPQLNSLAGSNQATQTNVAPLLAQLVGAFNTATTSLNGIGPVDTTSGGTSQDVATAFAPIVSEIAITLEAVEAVVPGLPVVLAAVGFDLAVDEVLVGLSILLDGVLHLIAGLDKAWWIKYLIMYLFLLEAFDTGTSMFIVFEPLILKFGQPEAIQFLPKLLWTRPLSMASIKSAVAISTPIQIFFAWRIKVLTKSKVLASTVVVCSVASFGSGLYTGSLTLKLKLFACKQELAHGAISWLITVAAADILIATILVRALSKRKTGLGTATDDVVTKVIRITIQTGMLTSIFSLLDLVFFMSIVFSSVNFTMAFFSSKLYTNCLLSQLNGRLQLRESLEHKLDVINFLNGPELGLPDIICLQDNTTRSVNEPARTFDATSLELEPQQETKDRKPLGCGIEVEKSVDVPRNPLFPEVT</sequence>
<dbReference type="PANTHER" id="PTHR40465:SF1">
    <property type="entry name" value="DUF6534 DOMAIN-CONTAINING PROTEIN"/>
    <property type="match status" value="1"/>
</dbReference>
<feature type="transmembrane region" description="Helical" evidence="1">
    <location>
        <begin position="286"/>
        <end position="305"/>
    </location>
</feature>
<reference evidence="5" key="1">
    <citation type="journal article" date="2014" name="Proc. Natl. Acad. Sci. U.S.A.">
        <title>Extensive sampling of basidiomycete genomes demonstrates inadequacy of the white-rot/brown-rot paradigm for wood decay fungi.</title>
        <authorList>
            <person name="Riley R."/>
            <person name="Salamov A.A."/>
            <person name="Brown D.W."/>
            <person name="Nagy L.G."/>
            <person name="Floudas D."/>
            <person name="Held B.W."/>
            <person name="Levasseur A."/>
            <person name="Lombard V."/>
            <person name="Morin E."/>
            <person name="Otillar R."/>
            <person name="Lindquist E.A."/>
            <person name="Sun H."/>
            <person name="LaButti K.M."/>
            <person name="Schmutz J."/>
            <person name="Jabbour D."/>
            <person name="Luo H."/>
            <person name="Baker S.E."/>
            <person name="Pisabarro A.G."/>
            <person name="Walton J.D."/>
            <person name="Blanchette R.A."/>
            <person name="Henrissat B."/>
            <person name="Martin F."/>
            <person name="Cullen D."/>
            <person name="Hibbett D.S."/>
            <person name="Grigoriev I.V."/>
        </authorList>
    </citation>
    <scope>NUCLEOTIDE SEQUENCE [LARGE SCALE GENOMIC DNA]</scope>
    <source>
        <strain evidence="5">CBS 339.88</strain>
    </source>
</reference>
<keyword evidence="1" id="KW-1133">Transmembrane helix</keyword>
<protein>
    <recommendedName>
        <fullName evidence="3">DUF6534 domain-containing protein</fullName>
    </recommendedName>
</protein>
<feature type="transmembrane region" description="Helical" evidence="1">
    <location>
        <begin position="174"/>
        <end position="196"/>
    </location>
</feature>
<feature type="domain" description="DUF6534" evidence="3">
    <location>
        <begin position="294"/>
        <end position="379"/>
    </location>
</feature>
<keyword evidence="5" id="KW-1185">Reference proteome</keyword>
<organism evidence="4 5">
    <name type="scientific">Galerina marginata (strain CBS 339.88)</name>
    <dbReference type="NCBI Taxonomy" id="685588"/>
    <lineage>
        <taxon>Eukaryota</taxon>
        <taxon>Fungi</taxon>
        <taxon>Dikarya</taxon>
        <taxon>Basidiomycota</taxon>
        <taxon>Agaricomycotina</taxon>
        <taxon>Agaricomycetes</taxon>
        <taxon>Agaricomycetidae</taxon>
        <taxon>Agaricales</taxon>
        <taxon>Agaricineae</taxon>
        <taxon>Strophariaceae</taxon>
        <taxon>Galerina</taxon>
    </lineage>
</organism>
<dbReference type="Proteomes" id="UP000027222">
    <property type="component" value="Unassembled WGS sequence"/>
</dbReference>
<evidence type="ECO:0000313" key="4">
    <source>
        <dbReference type="EMBL" id="KDR67389.1"/>
    </source>
</evidence>
<feature type="transmembrane region" description="Helical" evidence="1">
    <location>
        <begin position="144"/>
        <end position="162"/>
    </location>
</feature>
<dbReference type="OrthoDB" id="2575973at2759"/>
<evidence type="ECO:0000256" key="2">
    <source>
        <dbReference type="SAM" id="SignalP"/>
    </source>
</evidence>
<feature type="signal peptide" evidence="2">
    <location>
        <begin position="1"/>
        <end position="22"/>
    </location>
</feature>
<keyword evidence="1" id="KW-0812">Transmembrane</keyword>
<feature type="transmembrane region" description="Helical" evidence="1">
    <location>
        <begin position="247"/>
        <end position="266"/>
    </location>
</feature>
<name>A0A067SI46_GALM3</name>
<dbReference type="PANTHER" id="PTHR40465">
    <property type="entry name" value="CHROMOSOME 1, WHOLE GENOME SHOTGUN SEQUENCE"/>
    <property type="match status" value="1"/>
</dbReference>
<accession>A0A067SI46</accession>
<dbReference type="AlphaFoldDB" id="A0A067SI46"/>
<evidence type="ECO:0000259" key="3">
    <source>
        <dbReference type="Pfam" id="PF20152"/>
    </source>
</evidence>
<evidence type="ECO:0000313" key="5">
    <source>
        <dbReference type="Proteomes" id="UP000027222"/>
    </source>
</evidence>
<dbReference type="Pfam" id="PF20152">
    <property type="entry name" value="DUF6534"/>
    <property type="match status" value="1"/>
</dbReference>